<keyword evidence="9" id="KW-1185">Reference proteome</keyword>
<evidence type="ECO:0000256" key="2">
    <source>
        <dbReference type="ARBA" id="ARBA00007362"/>
    </source>
</evidence>
<dbReference type="EMBL" id="ACGU01000067">
    <property type="protein sequence ID" value="EEJ71665.1"/>
    <property type="molecule type" value="Genomic_DNA"/>
</dbReference>
<feature type="domain" description="EamA" evidence="7">
    <location>
        <begin position="17"/>
        <end position="155"/>
    </location>
</feature>
<sequence length="311" mass="33975">MKHIKLKGCENVNQRYRGITLAVVGACFWGASGTAVEFLFANSNVDTSWLVGLRLIFSGLLLIIYACYKYLDQVKAMFHDKKALIMLILFAFLGMGSSQLSYFVAVKYSNAPTATVIQFLAPVFIILYSSIRSKMLPRRIDAISILVAVGVTFILATGGRFDQLALSPMACLWGLIAALSEAINTVMPGNLFKKYGTIPVVGAAMFISGLAFIPIYFNEPMPKLTSIDMWMIVYIIIGGTLLAYTMYLSSVQYIEPATVGMLGAFEPLIATILSVTLLHADFGPIDMLGGLLIVVATFMQLVPSKTDIKNE</sequence>
<evidence type="ECO:0000256" key="4">
    <source>
        <dbReference type="ARBA" id="ARBA00022989"/>
    </source>
</evidence>
<evidence type="ECO:0000256" key="6">
    <source>
        <dbReference type="SAM" id="Phobius"/>
    </source>
</evidence>
<dbReference type="PATRIC" id="fig|525365.8.peg.571"/>
<evidence type="ECO:0000259" key="7">
    <source>
        <dbReference type="Pfam" id="PF00892"/>
    </source>
</evidence>
<comment type="similarity">
    <text evidence="2">Belongs to the EamA transporter family.</text>
</comment>
<evidence type="ECO:0000313" key="9">
    <source>
        <dbReference type="Proteomes" id="UP000005583"/>
    </source>
</evidence>
<dbReference type="Pfam" id="PF00892">
    <property type="entry name" value="EamA"/>
    <property type="match status" value="2"/>
</dbReference>
<dbReference type="HOGENOM" id="CLU_033863_19_0_9"/>
<organism evidence="8 9">
    <name type="scientific">Lactobacillus ultunensis DSM 16047</name>
    <dbReference type="NCBI Taxonomy" id="525365"/>
    <lineage>
        <taxon>Bacteria</taxon>
        <taxon>Bacillati</taxon>
        <taxon>Bacillota</taxon>
        <taxon>Bacilli</taxon>
        <taxon>Lactobacillales</taxon>
        <taxon>Lactobacillaceae</taxon>
        <taxon>Lactobacillus</taxon>
    </lineage>
</organism>
<feature type="transmembrane region" description="Helical" evidence="6">
    <location>
        <begin position="259"/>
        <end position="279"/>
    </location>
</feature>
<dbReference type="InterPro" id="IPR000620">
    <property type="entry name" value="EamA_dom"/>
</dbReference>
<accession>C2EP67</accession>
<dbReference type="Proteomes" id="UP000005583">
    <property type="component" value="Unassembled WGS sequence"/>
</dbReference>
<dbReference type="STRING" id="525365.HMPREF0548_1463"/>
<dbReference type="SUPFAM" id="SSF103481">
    <property type="entry name" value="Multidrug resistance efflux transporter EmrE"/>
    <property type="match status" value="2"/>
</dbReference>
<dbReference type="InterPro" id="IPR037185">
    <property type="entry name" value="EmrE-like"/>
</dbReference>
<name>C2EP67_9LACO</name>
<feature type="transmembrane region" description="Helical" evidence="6">
    <location>
        <begin position="285"/>
        <end position="302"/>
    </location>
</feature>
<dbReference type="PANTHER" id="PTHR32322:SF2">
    <property type="entry name" value="EAMA DOMAIN-CONTAINING PROTEIN"/>
    <property type="match status" value="1"/>
</dbReference>
<evidence type="ECO:0000256" key="1">
    <source>
        <dbReference type="ARBA" id="ARBA00004127"/>
    </source>
</evidence>
<feature type="transmembrane region" description="Helical" evidence="6">
    <location>
        <begin position="111"/>
        <end position="128"/>
    </location>
</feature>
<dbReference type="RefSeq" id="WP_007125958.1">
    <property type="nucleotide sequence ID" value="NZ_AZFO01000018.1"/>
</dbReference>
<dbReference type="PANTHER" id="PTHR32322">
    <property type="entry name" value="INNER MEMBRANE TRANSPORTER"/>
    <property type="match status" value="1"/>
</dbReference>
<dbReference type="AlphaFoldDB" id="C2EP67"/>
<dbReference type="eggNOG" id="COG0697">
    <property type="taxonomic scope" value="Bacteria"/>
</dbReference>
<gene>
    <name evidence="8" type="ORF">HMPREF0548_1463</name>
</gene>
<feature type="transmembrane region" description="Helical" evidence="6">
    <location>
        <begin position="140"/>
        <end position="158"/>
    </location>
</feature>
<reference evidence="8 9" key="1">
    <citation type="submission" date="2009-01" db="EMBL/GenBank/DDBJ databases">
        <authorList>
            <person name="Qin X."/>
            <person name="Bachman B."/>
            <person name="Battles P."/>
            <person name="Bell A."/>
            <person name="Bess C."/>
            <person name="Bickham C."/>
            <person name="Chaboub L."/>
            <person name="Chen D."/>
            <person name="Coyle M."/>
            <person name="Deiros D.R."/>
            <person name="Dinh H."/>
            <person name="Forbes L."/>
            <person name="Fowler G."/>
            <person name="Francisco L."/>
            <person name="Fu Q."/>
            <person name="Gubbala S."/>
            <person name="Hale W."/>
            <person name="Han Y."/>
            <person name="Hemphill L."/>
            <person name="Highlander S.K."/>
            <person name="Hirani K."/>
            <person name="Hogues M."/>
            <person name="Jackson L."/>
            <person name="Jakkamsetti A."/>
            <person name="Javaid M."/>
            <person name="Jiang H."/>
            <person name="Korchina V."/>
            <person name="Kovar C."/>
            <person name="Lara F."/>
            <person name="Lee S."/>
            <person name="Mata R."/>
            <person name="Mathew T."/>
            <person name="Moen C."/>
            <person name="Morales K."/>
            <person name="Munidasa M."/>
            <person name="Nazareth L."/>
            <person name="Ngo R."/>
            <person name="Nguyen L."/>
            <person name="Okwuonu G."/>
            <person name="Ongeri F."/>
            <person name="Patil S."/>
            <person name="Petrosino J."/>
            <person name="Pham C."/>
            <person name="Pham P."/>
            <person name="Pu L.-L."/>
            <person name="Puazo M."/>
            <person name="Raj R."/>
            <person name="Reid J."/>
            <person name="Rouhana J."/>
            <person name="Saada N."/>
            <person name="Shang Y."/>
            <person name="Simmons D."/>
            <person name="Thornton R."/>
            <person name="Warren J."/>
            <person name="Weissenberger G."/>
            <person name="Zhang J."/>
            <person name="Zhang L."/>
            <person name="Zhou C."/>
            <person name="Zhu D."/>
            <person name="Muzny D."/>
            <person name="Worley K."/>
            <person name="Gibbs R."/>
        </authorList>
    </citation>
    <scope>NUCLEOTIDE SEQUENCE [LARGE SCALE GENOMIC DNA]</scope>
    <source>
        <strain evidence="8 9">DSM 16047</strain>
    </source>
</reference>
<comment type="caution">
    <text evidence="8">The sequence shown here is derived from an EMBL/GenBank/DDBJ whole genome shotgun (WGS) entry which is preliminary data.</text>
</comment>
<feature type="transmembrane region" description="Helical" evidence="6">
    <location>
        <begin position="83"/>
        <end position="105"/>
    </location>
</feature>
<feature type="transmembrane region" description="Helical" evidence="6">
    <location>
        <begin position="21"/>
        <end position="41"/>
    </location>
</feature>
<evidence type="ECO:0000256" key="5">
    <source>
        <dbReference type="ARBA" id="ARBA00023136"/>
    </source>
</evidence>
<comment type="subcellular location">
    <subcellularLocation>
        <location evidence="1">Endomembrane system</location>
        <topology evidence="1">Multi-pass membrane protein</topology>
    </subcellularLocation>
</comment>
<proteinExistence type="inferred from homology"/>
<feature type="transmembrane region" description="Helical" evidence="6">
    <location>
        <begin position="164"/>
        <end position="183"/>
    </location>
</feature>
<feature type="transmembrane region" description="Helical" evidence="6">
    <location>
        <begin position="47"/>
        <end position="71"/>
    </location>
</feature>
<evidence type="ECO:0000313" key="8">
    <source>
        <dbReference type="EMBL" id="EEJ71665.1"/>
    </source>
</evidence>
<keyword evidence="4 6" id="KW-1133">Transmembrane helix</keyword>
<protein>
    <submittedName>
        <fullName evidence="8">Putative membrane protein</fullName>
    </submittedName>
</protein>
<feature type="domain" description="EamA" evidence="7">
    <location>
        <begin position="169"/>
        <end position="299"/>
    </location>
</feature>
<keyword evidence="3 6" id="KW-0812">Transmembrane</keyword>
<feature type="transmembrane region" description="Helical" evidence="6">
    <location>
        <begin position="229"/>
        <end position="247"/>
    </location>
</feature>
<feature type="transmembrane region" description="Helical" evidence="6">
    <location>
        <begin position="195"/>
        <end position="217"/>
    </location>
</feature>
<evidence type="ECO:0000256" key="3">
    <source>
        <dbReference type="ARBA" id="ARBA00022692"/>
    </source>
</evidence>
<dbReference type="GO" id="GO:0016020">
    <property type="term" value="C:membrane"/>
    <property type="evidence" value="ECO:0007669"/>
    <property type="project" value="UniProtKB-SubCell"/>
</dbReference>
<keyword evidence="5 6" id="KW-0472">Membrane</keyword>
<dbReference type="InterPro" id="IPR050638">
    <property type="entry name" value="AA-Vitamin_Transporters"/>
</dbReference>